<gene>
    <name evidence="4" type="ORF">LA76x_3017</name>
</gene>
<dbReference type="Pfam" id="PF01476">
    <property type="entry name" value="LysM"/>
    <property type="match status" value="1"/>
</dbReference>
<evidence type="ECO:0000256" key="1">
    <source>
        <dbReference type="ARBA" id="ARBA00007734"/>
    </source>
</evidence>
<evidence type="ECO:0000313" key="4">
    <source>
        <dbReference type="EMBL" id="ALN81145.1"/>
    </source>
</evidence>
<dbReference type="InterPro" id="IPR018392">
    <property type="entry name" value="LysM"/>
</dbReference>
<feature type="domain" description="LysM" evidence="3">
    <location>
        <begin position="476"/>
        <end position="521"/>
    </location>
</feature>
<dbReference type="EMBL" id="CP011129">
    <property type="protein sequence ID" value="ALN81145.1"/>
    <property type="molecule type" value="Genomic_DNA"/>
</dbReference>
<protein>
    <submittedName>
        <fullName evidence="4">LysM domain protein</fullName>
    </submittedName>
</protein>
<dbReference type="eggNOG" id="COG0741">
    <property type="taxonomic scope" value="Bacteria"/>
</dbReference>
<dbReference type="PANTHER" id="PTHR37423">
    <property type="entry name" value="SOLUBLE LYTIC MUREIN TRANSGLYCOSYLASE-RELATED"/>
    <property type="match status" value="1"/>
</dbReference>
<sequence length="526" mass="56666">MPASLRIPGALAPLAAALALSCLSPDAAALSKRDQAAVDALTQRMQSGEARYQSALVKIRNADPAGRRESDAALEDMEDVIAACMKQKGCQLTTMLAGYKRLLKANADASTAAGDEEVDEGGTLDSEGLGADVPEAARAAALLSDDGQRFVKMVQYNPAVQAGIRRWLTDMRGSLIQTHENYQYMRQMMWPQFERAGLPEALLFGIMAKESNGKVHVTSRAGAAGPLQFMFATGKRFGLGDDGSGFDTRYDPRASSEAAASYLNERLGQLNNSIEMSLAAYNGGEGRALRINNASGGRNFWDESVYNQFPAETRDYVPMVIAAAWLYLHPREYGLRFPRIDAKPAPLRLSKATSIYELTICLGNGGTREGYMRALRNLNPRYQPSSYLAAGTSLNATVKMVGLYNRWCTQGKRADLAHTLVMSDASNAIVRTGPLTVLPSSDGAVDGTQPTTIAAGELAGLASPQAPAKKKPATPRDYRVQRGETLTDVAQKFQCDTKQLAKANGIKAPRYMVKPGQKLKLNGCGP</sequence>
<reference evidence="4 5" key="1">
    <citation type="journal article" date="2015" name="BMC Genomics">
        <title>Comparative genomics and metabolic profiling of the genus Lysobacter.</title>
        <authorList>
            <person name="de Bruijn I."/>
            <person name="Cheng X."/>
            <person name="de Jager V."/>
            <person name="Exposito R.G."/>
            <person name="Watrous J."/>
            <person name="Patel N."/>
            <person name="Postma J."/>
            <person name="Dorrestein P.C."/>
            <person name="Kobayashi D."/>
            <person name="Raaijmakers J.M."/>
        </authorList>
    </citation>
    <scope>NUCLEOTIDE SEQUENCE [LARGE SCALE GENOMIC DNA]</scope>
    <source>
        <strain evidence="4 5">76</strain>
    </source>
</reference>
<dbReference type="Pfam" id="PF01464">
    <property type="entry name" value="SLT"/>
    <property type="match status" value="1"/>
</dbReference>
<dbReference type="PATRIC" id="fig|84531.8.peg.3024"/>
<dbReference type="Gene3D" id="1.10.530.10">
    <property type="match status" value="1"/>
</dbReference>
<dbReference type="SUPFAM" id="SSF53955">
    <property type="entry name" value="Lysozyme-like"/>
    <property type="match status" value="1"/>
</dbReference>
<dbReference type="InterPro" id="IPR036779">
    <property type="entry name" value="LysM_dom_sf"/>
</dbReference>
<dbReference type="PROSITE" id="PS51782">
    <property type="entry name" value="LYSM"/>
    <property type="match status" value="1"/>
</dbReference>
<dbReference type="STRING" id="84531.LA76x_3017"/>
<feature type="chain" id="PRO_5006597186" evidence="2">
    <location>
        <begin position="30"/>
        <end position="526"/>
    </location>
</feature>
<dbReference type="KEGG" id="lab:LA76x_3017"/>
<accession>A0A0S2FC77</accession>
<dbReference type="SMART" id="SM00257">
    <property type="entry name" value="LysM"/>
    <property type="match status" value="1"/>
</dbReference>
<dbReference type="SUPFAM" id="SSF54106">
    <property type="entry name" value="LysM domain"/>
    <property type="match status" value="1"/>
</dbReference>
<keyword evidence="5" id="KW-1185">Reference proteome</keyword>
<organism evidence="4 5">
    <name type="scientific">Lysobacter antibioticus</name>
    <dbReference type="NCBI Taxonomy" id="84531"/>
    <lineage>
        <taxon>Bacteria</taxon>
        <taxon>Pseudomonadati</taxon>
        <taxon>Pseudomonadota</taxon>
        <taxon>Gammaproteobacteria</taxon>
        <taxon>Lysobacterales</taxon>
        <taxon>Lysobacteraceae</taxon>
        <taxon>Lysobacter</taxon>
    </lineage>
</organism>
<dbReference type="eggNOG" id="COG1388">
    <property type="taxonomic scope" value="Bacteria"/>
</dbReference>
<evidence type="ECO:0000313" key="5">
    <source>
        <dbReference type="Proteomes" id="UP000060787"/>
    </source>
</evidence>
<name>A0A0S2FC77_LYSAN</name>
<dbReference type="PANTHER" id="PTHR37423:SF2">
    <property type="entry name" value="MEMBRANE-BOUND LYTIC MUREIN TRANSGLYCOSYLASE C"/>
    <property type="match status" value="1"/>
</dbReference>
<feature type="signal peptide" evidence="2">
    <location>
        <begin position="1"/>
        <end position="29"/>
    </location>
</feature>
<dbReference type="CDD" id="cd00118">
    <property type="entry name" value="LysM"/>
    <property type="match status" value="1"/>
</dbReference>
<evidence type="ECO:0000259" key="3">
    <source>
        <dbReference type="PROSITE" id="PS51782"/>
    </source>
</evidence>
<evidence type="ECO:0000256" key="2">
    <source>
        <dbReference type="SAM" id="SignalP"/>
    </source>
</evidence>
<dbReference type="InterPro" id="IPR023346">
    <property type="entry name" value="Lysozyme-like_dom_sf"/>
</dbReference>
<comment type="similarity">
    <text evidence="1">Belongs to the transglycosylase Slt family.</text>
</comment>
<dbReference type="Gene3D" id="3.10.350.10">
    <property type="entry name" value="LysM domain"/>
    <property type="match status" value="1"/>
</dbReference>
<keyword evidence="2" id="KW-0732">Signal</keyword>
<dbReference type="RefSeq" id="WP_057918272.1">
    <property type="nucleotide sequence ID" value="NZ_CP011129.1"/>
</dbReference>
<dbReference type="Proteomes" id="UP000060787">
    <property type="component" value="Chromosome"/>
</dbReference>
<dbReference type="PROSITE" id="PS51257">
    <property type="entry name" value="PROKAR_LIPOPROTEIN"/>
    <property type="match status" value="1"/>
</dbReference>
<dbReference type="InterPro" id="IPR008258">
    <property type="entry name" value="Transglycosylase_SLT_dom_1"/>
</dbReference>
<proteinExistence type="inferred from homology"/>
<dbReference type="AlphaFoldDB" id="A0A0S2FC77"/>